<organism evidence="1 2">
    <name type="scientific">Globisporangium ultimum (strain ATCC 200006 / CBS 805.95 / DAOM BR144)</name>
    <name type="common">Pythium ultimum</name>
    <dbReference type="NCBI Taxonomy" id="431595"/>
    <lineage>
        <taxon>Eukaryota</taxon>
        <taxon>Sar</taxon>
        <taxon>Stramenopiles</taxon>
        <taxon>Oomycota</taxon>
        <taxon>Peronosporomycetes</taxon>
        <taxon>Pythiales</taxon>
        <taxon>Pythiaceae</taxon>
        <taxon>Globisporangium</taxon>
    </lineage>
</organism>
<dbReference type="VEuPathDB" id="FungiDB:PYU1_G011093"/>
<dbReference type="AlphaFoldDB" id="K3X1L8"/>
<proteinExistence type="predicted"/>
<dbReference type="InParanoid" id="K3X1L8"/>
<name>K3X1L8_GLOUD</name>
<protein>
    <submittedName>
        <fullName evidence="1">Uncharacterized protein</fullName>
    </submittedName>
</protein>
<reference evidence="2" key="1">
    <citation type="journal article" date="2010" name="Genome Biol.">
        <title>Genome sequence of the necrotrophic plant pathogen Pythium ultimum reveals original pathogenicity mechanisms and effector repertoire.</title>
        <authorList>
            <person name="Levesque C.A."/>
            <person name="Brouwer H."/>
            <person name="Cano L."/>
            <person name="Hamilton J.P."/>
            <person name="Holt C."/>
            <person name="Huitema E."/>
            <person name="Raffaele S."/>
            <person name="Robideau G.P."/>
            <person name="Thines M."/>
            <person name="Win J."/>
            <person name="Zerillo M.M."/>
            <person name="Beakes G.W."/>
            <person name="Boore J.L."/>
            <person name="Busam D."/>
            <person name="Dumas B."/>
            <person name="Ferriera S."/>
            <person name="Fuerstenberg S.I."/>
            <person name="Gachon C.M."/>
            <person name="Gaulin E."/>
            <person name="Govers F."/>
            <person name="Grenville-Briggs L."/>
            <person name="Horner N."/>
            <person name="Hostetler J."/>
            <person name="Jiang R.H."/>
            <person name="Johnson J."/>
            <person name="Krajaejun T."/>
            <person name="Lin H."/>
            <person name="Meijer H.J."/>
            <person name="Moore B."/>
            <person name="Morris P."/>
            <person name="Phuntmart V."/>
            <person name="Puiu D."/>
            <person name="Shetty J."/>
            <person name="Stajich J.E."/>
            <person name="Tripathy S."/>
            <person name="Wawra S."/>
            <person name="van West P."/>
            <person name="Whitty B.R."/>
            <person name="Coutinho P.M."/>
            <person name="Henrissat B."/>
            <person name="Martin F."/>
            <person name="Thomas P.D."/>
            <person name="Tyler B.M."/>
            <person name="De Vries R.P."/>
            <person name="Kamoun S."/>
            <person name="Yandell M."/>
            <person name="Tisserat N."/>
            <person name="Buell C.R."/>
        </authorList>
    </citation>
    <scope>NUCLEOTIDE SEQUENCE</scope>
    <source>
        <strain evidence="2">DAOM:BR144</strain>
    </source>
</reference>
<dbReference type="Proteomes" id="UP000019132">
    <property type="component" value="Unassembled WGS sequence"/>
</dbReference>
<evidence type="ECO:0000313" key="1">
    <source>
        <dbReference type="EnsemblProtists" id="PYU1_T011117"/>
    </source>
</evidence>
<keyword evidence="2" id="KW-1185">Reference proteome</keyword>
<dbReference type="EMBL" id="GL376606">
    <property type="status" value="NOT_ANNOTATED_CDS"/>
    <property type="molecule type" value="Genomic_DNA"/>
</dbReference>
<reference evidence="1" key="3">
    <citation type="submission" date="2015-02" db="UniProtKB">
        <authorList>
            <consortium name="EnsemblProtists"/>
        </authorList>
    </citation>
    <scope>IDENTIFICATION</scope>
    <source>
        <strain evidence="1">DAOM BR144</strain>
    </source>
</reference>
<evidence type="ECO:0000313" key="2">
    <source>
        <dbReference type="Proteomes" id="UP000019132"/>
    </source>
</evidence>
<reference evidence="2" key="2">
    <citation type="submission" date="2010-04" db="EMBL/GenBank/DDBJ databases">
        <authorList>
            <person name="Buell R."/>
            <person name="Hamilton J."/>
            <person name="Hostetler J."/>
        </authorList>
    </citation>
    <scope>NUCLEOTIDE SEQUENCE [LARGE SCALE GENOMIC DNA]</scope>
    <source>
        <strain evidence="2">DAOM:BR144</strain>
    </source>
</reference>
<sequence>MKGAEISIIEFTSFITYFPALSIGSSEAKIQVSVARSRIGEIKHITKDIFKMVLVTHCVLELNQTKRDTRDIRSIAFFGYTRTRASATTMGTTIIRRSSTTTTSSYNDRFPIDTNFGRATTTSTREISLPSITSAVEATFACRSKSTCSTSSTSSANVHFESVGRRDTEHATCKRTATSIA</sequence>
<accession>K3X1L8</accession>
<dbReference type="HOGENOM" id="CLU_1491942_0_0_1"/>
<dbReference type="EnsemblProtists" id="PYU1_T011117">
    <property type="protein sequence ID" value="PYU1_T011117"/>
    <property type="gene ID" value="PYU1_G011093"/>
</dbReference>